<evidence type="ECO:0000256" key="5">
    <source>
        <dbReference type="SAM" id="MobiDB-lite"/>
    </source>
</evidence>
<evidence type="ECO:0000259" key="7">
    <source>
        <dbReference type="SMART" id="SM01117"/>
    </source>
</evidence>
<evidence type="ECO:0000313" key="8">
    <source>
        <dbReference type="EMBL" id="MCV2232733.1"/>
    </source>
</evidence>
<dbReference type="PANTHER" id="PTHR19359">
    <property type="entry name" value="CYTOCHROME B5"/>
    <property type="match status" value="1"/>
</dbReference>
<evidence type="ECO:0000256" key="1">
    <source>
        <dbReference type="ARBA" id="ARBA00022617"/>
    </source>
</evidence>
<dbReference type="InterPro" id="IPR001199">
    <property type="entry name" value="Cyt_B5-like_heme/steroid-bd"/>
</dbReference>
<feature type="compositionally biased region" description="Low complexity" evidence="5">
    <location>
        <begin position="280"/>
        <end position="291"/>
    </location>
</feature>
<dbReference type="InterPro" id="IPR021533">
    <property type="entry name" value="PepSY-like"/>
</dbReference>
<dbReference type="EMBL" id="JAOVQM010000008">
    <property type="protein sequence ID" value="MCV2232733.1"/>
    <property type="molecule type" value="Genomic_DNA"/>
</dbReference>
<feature type="region of interest" description="Disordered" evidence="5">
    <location>
        <begin position="277"/>
        <end position="311"/>
    </location>
</feature>
<keyword evidence="2" id="KW-0479">Metal-binding</keyword>
<dbReference type="Pfam" id="PF11396">
    <property type="entry name" value="PepSY_like"/>
    <property type="match status" value="1"/>
</dbReference>
<dbReference type="Pfam" id="PF00173">
    <property type="entry name" value="Cyt-b5"/>
    <property type="match status" value="3"/>
</dbReference>
<name>A0ABT2Y7L6_9MOLU</name>
<dbReference type="SUPFAM" id="SSF55856">
    <property type="entry name" value="Cytochrome b5-like heme/steroid binding domain"/>
    <property type="match status" value="3"/>
</dbReference>
<keyword evidence="6" id="KW-0732">Signal</keyword>
<evidence type="ECO:0000256" key="3">
    <source>
        <dbReference type="ARBA" id="ARBA00023004"/>
    </source>
</evidence>
<feature type="signal peptide" evidence="6">
    <location>
        <begin position="1"/>
        <end position="18"/>
    </location>
</feature>
<dbReference type="InterPro" id="IPR036400">
    <property type="entry name" value="Cyt_B5-like_heme/steroid_sf"/>
</dbReference>
<gene>
    <name evidence="8" type="ORF">N7548_07865</name>
</gene>
<feature type="compositionally biased region" description="Acidic residues" evidence="5">
    <location>
        <begin position="294"/>
        <end position="311"/>
    </location>
</feature>
<dbReference type="Gene3D" id="3.10.120.10">
    <property type="entry name" value="Cytochrome b5-like heme/steroid binding domain"/>
    <property type="match status" value="3"/>
</dbReference>
<keyword evidence="3" id="KW-0408">Iron</keyword>
<comment type="caution">
    <text evidence="8">The sequence shown here is derived from an EMBL/GenBank/DDBJ whole genome shotgun (WGS) entry which is preliminary data.</text>
</comment>
<sequence>MRKVLLFIAVLMVSLTLAACNNTPDGNQTFTLEELAQYNGQNGAKAYIAVDGVVYDVTNADGWNNGSHQGMLLAGTDATAVFATSPHSAATLNELPKVGTLVSNTASVNTPNSYLPVFTLNDLANYTGANGSLAYIAVDGVVYDVTNVFSNGKHQGMQLGGTDATAIFAQSPHSQSLLNSLPIVGSLEGYDPITDPNATNTTYYPVISMATVEANTGANGSTAYIVVGGVVYDVTNVFSNGKHQGMQLGGTDATAIFAQSPHSQSLLNSLPIVGTLEGAPLLPNTQNPTTPGSGDDDDDDYEDEDEYEDDDVAYANLPQAIQDYIEAHYTNLTIHEIELEHGYYEIEFSNDTELKFDLNGQFISVEYDD</sequence>
<accession>A0ABT2Y7L6</accession>
<evidence type="ECO:0000256" key="6">
    <source>
        <dbReference type="SAM" id="SignalP"/>
    </source>
</evidence>
<comment type="similarity">
    <text evidence="4">Belongs to the cytochrome b5 family.</text>
</comment>
<dbReference type="SUPFAM" id="SSF160574">
    <property type="entry name" value="BT0923-like"/>
    <property type="match status" value="1"/>
</dbReference>
<dbReference type="Proteomes" id="UP001177160">
    <property type="component" value="Unassembled WGS sequence"/>
</dbReference>
<dbReference type="Gene3D" id="3.40.1420.30">
    <property type="match status" value="1"/>
</dbReference>
<feature type="domain" description="Cytochrome b5 heme-binding" evidence="7">
    <location>
        <begin position="207"/>
        <end position="277"/>
    </location>
</feature>
<reference evidence="8" key="1">
    <citation type="submission" date="2022-09" db="EMBL/GenBank/DDBJ databases">
        <title>Novel Mycoplasma species identified in domestic and wild animals.</title>
        <authorList>
            <person name="Volokhov D.V."/>
            <person name="Furtak V.A."/>
            <person name="Zagorodnyaya T.A."/>
        </authorList>
    </citation>
    <scope>NUCLEOTIDE SEQUENCE</scope>
    <source>
        <strain evidence="8">Oakley</strain>
    </source>
</reference>
<keyword evidence="9" id="KW-1185">Reference proteome</keyword>
<dbReference type="SMART" id="SM01117">
    <property type="entry name" value="Cyt-b5"/>
    <property type="match status" value="3"/>
</dbReference>
<feature type="domain" description="Cytochrome b5 heme-binding" evidence="7">
    <location>
        <begin position="118"/>
        <end position="188"/>
    </location>
</feature>
<dbReference type="InterPro" id="IPR050668">
    <property type="entry name" value="Cytochrome_b5"/>
</dbReference>
<feature type="chain" id="PRO_5047490557" evidence="6">
    <location>
        <begin position="19"/>
        <end position="369"/>
    </location>
</feature>
<dbReference type="RefSeq" id="WP_263608922.1">
    <property type="nucleotide sequence ID" value="NZ_JAOVQM010000008.1"/>
</dbReference>
<evidence type="ECO:0000256" key="2">
    <source>
        <dbReference type="ARBA" id="ARBA00022723"/>
    </source>
</evidence>
<evidence type="ECO:0000256" key="4">
    <source>
        <dbReference type="ARBA" id="ARBA00038168"/>
    </source>
</evidence>
<feature type="domain" description="Cytochrome b5 heme-binding" evidence="7">
    <location>
        <begin position="30"/>
        <end position="102"/>
    </location>
</feature>
<keyword evidence="1" id="KW-0349">Heme</keyword>
<protein>
    <submittedName>
        <fullName evidence="8">PepSY-like domain-containing protein</fullName>
    </submittedName>
</protein>
<dbReference type="PROSITE" id="PS51257">
    <property type="entry name" value="PROKAR_LIPOPROTEIN"/>
    <property type="match status" value="1"/>
</dbReference>
<organism evidence="8 9">
    <name type="scientific">Paracholeplasma manati</name>
    <dbReference type="NCBI Taxonomy" id="591373"/>
    <lineage>
        <taxon>Bacteria</taxon>
        <taxon>Bacillati</taxon>
        <taxon>Mycoplasmatota</taxon>
        <taxon>Mollicutes</taxon>
        <taxon>Acholeplasmatales</taxon>
        <taxon>Acholeplasmataceae</taxon>
        <taxon>Paracholeplasma</taxon>
    </lineage>
</organism>
<proteinExistence type="inferred from homology"/>
<evidence type="ECO:0000313" key="9">
    <source>
        <dbReference type="Proteomes" id="UP001177160"/>
    </source>
</evidence>